<dbReference type="Pfam" id="PF02592">
    <property type="entry name" value="Vut_1"/>
    <property type="match status" value="1"/>
</dbReference>
<gene>
    <name evidence="2" type="ORF">KME25_03815</name>
</gene>
<dbReference type="PANTHER" id="PTHR34300">
    <property type="entry name" value="QUEUOSINE PRECURSOR TRANSPORTER-RELATED"/>
    <property type="match status" value="1"/>
</dbReference>
<name>A0A951PGU9_9CYAN</name>
<comment type="caution">
    <text evidence="2">The sequence shown here is derived from an EMBL/GenBank/DDBJ whole genome shotgun (WGS) entry which is preliminary data.</text>
</comment>
<feature type="transmembrane region" description="Helical" evidence="1">
    <location>
        <begin position="141"/>
        <end position="163"/>
    </location>
</feature>
<dbReference type="PANTHER" id="PTHR34300:SF2">
    <property type="entry name" value="QUEUOSINE PRECURSOR TRANSPORTER-RELATED"/>
    <property type="match status" value="1"/>
</dbReference>
<sequence length="174" mass="19333">MLIPALIYITAVLAANYTATWFLPLPIFGQVAVGTFIFGITFTQRDLLHQFGRRRVYQVIFLAAVLSVIESVVLGVPYRIIIASFTAILISETADTEVYQRLLNRSWMLKVVSSNAVSIPIDTLIFNLIAFLGVFPPLQLLGIMWGEIVVKTLTGVVVGLITARQRQNPQQGLR</sequence>
<evidence type="ECO:0000313" key="3">
    <source>
        <dbReference type="Proteomes" id="UP000753908"/>
    </source>
</evidence>
<evidence type="ECO:0000313" key="2">
    <source>
        <dbReference type="EMBL" id="MBW4543565.1"/>
    </source>
</evidence>
<dbReference type="Proteomes" id="UP000753908">
    <property type="component" value="Unassembled WGS sequence"/>
</dbReference>
<proteinExistence type="predicted"/>
<keyword evidence="1" id="KW-0472">Membrane</keyword>
<dbReference type="EMBL" id="JAHHIF010000004">
    <property type="protein sequence ID" value="MBW4543565.1"/>
    <property type="molecule type" value="Genomic_DNA"/>
</dbReference>
<feature type="transmembrane region" description="Helical" evidence="1">
    <location>
        <begin position="55"/>
        <end position="74"/>
    </location>
</feature>
<dbReference type="InterPro" id="IPR003744">
    <property type="entry name" value="YhhQ"/>
</dbReference>
<keyword evidence="1" id="KW-0812">Transmembrane</keyword>
<reference evidence="2" key="2">
    <citation type="journal article" date="2022" name="Microbiol. Resour. Announc.">
        <title>Metagenome Sequencing to Explore Phylogenomics of Terrestrial Cyanobacteria.</title>
        <authorList>
            <person name="Ward R.D."/>
            <person name="Stajich J.E."/>
            <person name="Johansen J.R."/>
            <person name="Huntemann M."/>
            <person name="Clum A."/>
            <person name="Foster B."/>
            <person name="Foster B."/>
            <person name="Roux S."/>
            <person name="Palaniappan K."/>
            <person name="Varghese N."/>
            <person name="Mukherjee S."/>
            <person name="Reddy T.B.K."/>
            <person name="Daum C."/>
            <person name="Copeland A."/>
            <person name="Chen I.A."/>
            <person name="Ivanova N.N."/>
            <person name="Kyrpides N.C."/>
            <person name="Shapiro N."/>
            <person name="Eloe-Fadrosh E.A."/>
            <person name="Pietrasiak N."/>
        </authorList>
    </citation>
    <scope>NUCLEOTIDE SEQUENCE</scope>
    <source>
        <strain evidence="2">CPER-KK1</strain>
    </source>
</reference>
<organism evidence="2 3">
    <name type="scientific">Symplocastrum torsivum CPER-KK1</name>
    <dbReference type="NCBI Taxonomy" id="450513"/>
    <lineage>
        <taxon>Bacteria</taxon>
        <taxon>Bacillati</taxon>
        <taxon>Cyanobacteriota</taxon>
        <taxon>Cyanophyceae</taxon>
        <taxon>Oscillatoriophycideae</taxon>
        <taxon>Oscillatoriales</taxon>
        <taxon>Microcoleaceae</taxon>
        <taxon>Symplocastrum</taxon>
    </lineage>
</organism>
<keyword evidence="1" id="KW-1133">Transmembrane helix</keyword>
<feature type="transmembrane region" description="Helical" evidence="1">
    <location>
        <begin position="24"/>
        <end position="43"/>
    </location>
</feature>
<feature type="transmembrane region" description="Helical" evidence="1">
    <location>
        <begin position="111"/>
        <end position="135"/>
    </location>
</feature>
<accession>A0A951PGU9</accession>
<dbReference type="AlphaFoldDB" id="A0A951PGU9"/>
<reference evidence="2" key="1">
    <citation type="submission" date="2021-05" db="EMBL/GenBank/DDBJ databases">
        <authorList>
            <person name="Pietrasiak N."/>
            <person name="Ward R."/>
            <person name="Stajich J.E."/>
            <person name="Kurbessoian T."/>
        </authorList>
    </citation>
    <scope>NUCLEOTIDE SEQUENCE</scope>
    <source>
        <strain evidence="2">CPER-KK1</strain>
    </source>
</reference>
<protein>
    <submittedName>
        <fullName evidence="2">VUT family protein</fullName>
    </submittedName>
</protein>
<evidence type="ECO:0000256" key="1">
    <source>
        <dbReference type="SAM" id="Phobius"/>
    </source>
</evidence>